<dbReference type="Gene3D" id="1.10.8.60">
    <property type="match status" value="1"/>
</dbReference>
<dbReference type="OrthoDB" id="9803641at2"/>
<evidence type="ECO:0000256" key="1">
    <source>
        <dbReference type="ARBA" id="ARBA00017574"/>
    </source>
</evidence>
<dbReference type="InterPro" id="IPR050130">
    <property type="entry name" value="ClpA_ClpB"/>
</dbReference>
<dbReference type="InterPro" id="IPR036628">
    <property type="entry name" value="Clp_N_dom_sf"/>
</dbReference>
<dbReference type="Gene3D" id="1.10.1780.10">
    <property type="entry name" value="Clp, N-terminal domain"/>
    <property type="match status" value="1"/>
</dbReference>
<protein>
    <recommendedName>
        <fullName evidence="1">Chaperone protein ClpB</fullName>
    </recommendedName>
</protein>
<gene>
    <name evidence="8" type="primary">clpB</name>
    <name evidence="8" type="ORF">HCAN_0486</name>
</gene>
<dbReference type="GO" id="GO:0005737">
    <property type="term" value="C:cytoplasm"/>
    <property type="evidence" value="ECO:0007669"/>
    <property type="project" value="TreeGrafter"/>
</dbReference>
<dbReference type="Pfam" id="PF00004">
    <property type="entry name" value="AAA"/>
    <property type="match status" value="1"/>
</dbReference>
<reference evidence="8 9" key="1">
    <citation type="journal article" date="2009" name="J. Bacteriol.">
        <title>Genome sequence of the emerging pathogen Helicobacter canadensis.</title>
        <authorList>
            <person name="Loman N.J."/>
            <person name="Snyder L.A."/>
            <person name="Linton J.D."/>
            <person name="Langdon R."/>
            <person name="Lawson A.J."/>
            <person name="Weinstock G.M."/>
            <person name="Wren B.W."/>
            <person name="Pallen M.J."/>
        </authorList>
    </citation>
    <scope>NUCLEOTIDE SEQUENCE [LARGE SCALE GENOMIC DNA]</scope>
    <source>
        <strain evidence="8 9">MIT 98-5491</strain>
    </source>
</reference>
<dbReference type="InterPro" id="IPR017729">
    <property type="entry name" value="ATPase_T6SS_ClpV1"/>
</dbReference>
<dbReference type="GO" id="GO:0034605">
    <property type="term" value="P:cellular response to heat"/>
    <property type="evidence" value="ECO:0007669"/>
    <property type="project" value="TreeGrafter"/>
</dbReference>
<accession>C5ZYU5</accession>
<evidence type="ECO:0000259" key="7">
    <source>
        <dbReference type="SMART" id="SM01086"/>
    </source>
</evidence>
<dbReference type="PANTHER" id="PTHR11638:SF184">
    <property type="entry name" value="ATPASE WITH CHAPERONE ACTIVITY"/>
    <property type="match status" value="1"/>
</dbReference>
<dbReference type="GO" id="GO:0008233">
    <property type="term" value="F:peptidase activity"/>
    <property type="evidence" value="ECO:0007669"/>
    <property type="project" value="UniProtKB-KW"/>
</dbReference>
<dbReference type="Pfam" id="PF07724">
    <property type="entry name" value="AAA_2"/>
    <property type="match status" value="1"/>
</dbReference>
<feature type="domain" description="AAA+ ATPase" evidence="6">
    <location>
        <begin position="606"/>
        <end position="767"/>
    </location>
</feature>
<proteinExistence type="predicted"/>
<evidence type="ECO:0000259" key="6">
    <source>
        <dbReference type="SMART" id="SM00382"/>
    </source>
</evidence>
<keyword evidence="8" id="KW-0645">Protease</keyword>
<dbReference type="InterPro" id="IPR001270">
    <property type="entry name" value="ClpA/B"/>
</dbReference>
<dbReference type="SUPFAM" id="SSF81923">
    <property type="entry name" value="Double Clp-N motif"/>
    <property type="match status" value="1"/>
</dbReference>
<dbReference type="SMART" id="SM00382">
    <property type="entry name" value="AAA"/>
    <property type="match status" value="2"/>
</dbReference>
<organism evidence="8 9">
    <name type="scientific">Helicobacter canadensis MIT 98-5491</name>
    <dbReference type="NCBI Taxonomy" id="537970"/>
    <lineage>
        <taxon>Bacteria</taxon>
        <taxon>Pseudomonadati</taxon>
        <taxon>Campylobacterota</taxon>
        <taxon>Epsilonproteobacteria</taxon>
        <taxon>Campylobacterales</taxon>
        <taxon>Helicobacteraceae</taxon>
        <taxon>Helicobacter</taxon>
    </lineage>
</organism>
<dbReference type="Proteomes" id="UP000007032">
    <property type="component" value="Chromosome"/>
</dbReference>
<feature type="domain" description="AAA+ ATPase" evidence="6">
    <location>
        <begin position="220"/>
        <end position="365"/>
    </location>
</feature>
<feature type="coiled-coil region" evidence="5">
    <location>
        <begin position="434"/>
        <end position="532"/>
    </location>
</feature>
<sequence length="876" mass="98517">MSKIKRIHLFSKLSKISYQALESATILCKNRGNSYVELAHWINQLMLEENTDCSYIVDFFELDKNKITKDLISYLDKLPKGSSSIEDFSNDIELAIKEAWMISSIVFDFDKIRSGSLLLALKQNSNLISKLHDMSHEFIKINADVLQDKFKEITKGSVEVNESYSNVSNATKSDPNLNNNDVLSLYTIDLTQKAKEGKIDEIVGRDKEIRQAIDILIRRRQNNPILTGEAGVGKTAIAEGLAVRLAKNEVPSILKGYVLRSLDIGLLQAGASMKGEFEERLKKVIEAVQNSSTPIILFIDEAHTLIGAGGTAGQNDAANLLKPALARGELRCLAATTWQEYIKYFEKDPALSRRFQNISVEEPDDEKCIQMMRSIAKSLEKFHHVTITNEAIIASVKLSRRYLPSRKLPDKSTSILDTASARVALSQSSMPESLEILIKKIESKQLEKEILLREEREGIDHSESLKLIDMELVKLEQEKQSLEAKFDKEKEAIQEYKELRTKLLNEQDENELEKFKEKLNDSRGKIAQIQGENPMILPVVDAQAIAAIISEWTGIPLGRMIKDEAKSILALEEELAKNIIGQNHSLSLIAKSIITAKANLADPQKPQAIFMLAGPSGVGKTETALSIAQMVYGSRDNIITINMSEFQEAHTVSTLKGAPPGYVGYGEGGVLTEAVRKKPYSVILLDEIEKAHHDIHEIFFQVFDKGRMEDGAGRLVDFRNTIIILTTNVGDSEIFDLCEDGNYPKPEILERAIRPVMQKVFPAALLGRLVVVPYYPLNKEALHKIIDLKLQKIIQRIQEYYKAEFAYDVSLKDEIMTRCNNIASGARMIDAIINNEILPNISIKFLQNNLETKKISKVFLEVKNGEISYQFEYKKD</sequence>
<dbReference type="CDD" id="cd00009">
    <property type="entry name" value="AAA"/>
    <property type="match status" value="1"/>
</dbReference>
<evidence type="ECO:0000313" key="8">
    <source>
        <dbReference type="EMBL" id="EES89203.1"/>
    </source>
</evidence>
<feature type="domain" description="Clp ATPase C-terminal" evidence="7">
    <location>
        <begin position="777"/>
        <end position="869"/>
    </location>
</feature>
<evidence type="ECO:0000256" key="3">
    <source>
        <dbReference type="ARBA" id="ARBA00022840"/>
    </source>
</evidence>
<dbReference type="AlphaFoldDB" id="C5ZYU5"/>
<dbReference type="InterPro" id="IPR019489">
    <property type="entry name" value="Clp_ATPase_C"/>
</dbReference>
<dbReference type="NCBIfam" id="TIGR03345">
    <property type="entry name" value="VI_ClpV1"/>
    <property type="match status" value="1"/>
</dbReference>
<dbReference type="PRINTS" id="PR00300">
    <property type="entry name" value="CLPPROTEASEA"/>
</dbReference>
<dbReference type="STRING" id="537970.HCAN_0486"/>
<evidence type="ECO:0000256" key="4">
    <source>
        <dbReference type="ARBA" id="ARBA00023186"/>
    </source>
</evidence>
<dbReference type="CDD" id="cd19499">
    <property type="entry name" value="RecA-like_ClpB_Hsp104-like"/>
    <property type="match status" value="1"/>
</dbReference>
<keyword evidence="4" id="KW-0143">Chaperone</keyword>
<dbReference type="InterPro" id="IPR018368">
    <property type="entry name" value="ClpA/B_CS1"/>
</dbReference>
<keyword evidence="2" id="KW-0547">Nucleotide-binding</keyword>
<dbReference type="Pfam" id="PF10431">
    <property type="entry name" value="ClpB_D2-small"/>
    <property type="match status" value="1"/>
</dbReference>
<dbReference type="InterPro" id="IPR041546">
    <property type="entry name" value="ClpA/ClpB_AAA_lid"/>
</dbReference>
<dbReference type="PROSITE" id="PS00870">
    <property type="entry name" value="CLPAB_1"/>
    <property type="match status" value="1"/>
</dbReference>
<dbReference type="RefSeq" id="WP_006655179.1">
    <property type="nucleotide sequence ID" value="NZ_CM000776.2"/>
</dbReference>
<dbReference type="eggNOG" id="COG0542">
    <property type="taxonomic scope" value="Bacteria"/>
</dbReference>
<name>C5ZYU5_9HELI</name>
<keyword evidence="5" id="KW-0175">Coiled coil</keyword>
<dbReference type="SMART" id="SM01086">
    <property type="entry name" value="ClpB_D2-small"/>
    <property type="match status" value="1"/>
</dbReference>
<keyword evidence="9" id="KW-1185">Reference proteome</keyword>
<dbReference type="EMBL" id="CM000776">
    <property type="protein sequence ID" value="EES89203.1"/>
    <property type="molecule type" value="Genomic_DNA"/>
</dbReference>
<dbReference type="HOGENOM" id="CLU_005070_1_0_7"/>
<keyword evidence="8" id="KW-0378">Hydrolase</keyword>
<dbReference type="InterPro" id="IPR027417">
    <property type="entry name" value="P-loop_NTPase"/>
</dbReference>
<dbReference type="PANTHER" id="PTHR11638">
    <property type="entry name" value="ATP-DEPENDENT CLP PROTEASE"/>
    <property type="match status" value="1"/>
</dbReference>
<evidence type="ECO:0000256" key="2">
    <source>
        <dbReference type="ARBA" id="ARBA00022741"/>
    </source>
</evidence>
<dbReference type="GO" id="GO:0005524">
    <property type="term" value="F:ATP binding"/>
    <property type="evidence" value="ECO:0007669"/>
    <property type="project" value="UniProtKB-KW"/>
</dbReference>
<keyword evidence="3" id="KW-0067">ATP-binding</keyword>
<evidence type="ECO:0000313" key="9">
    <source>
        <dbReference type="Proteomes" id="UP000007032"/>
    </source>
</evidence>
<dbReference type="InterPro" id="IPR003959">
    <property type="entry name" value="ATPase_AAA_core"/>
</dbReference>
<dbReference type="GO" id="GO:0006508">
    <property type="term" value="P:proteolysis"/>
    <property type="evidence" value="ECO:0007669"/>
    <property type="project" value="UniProtKB-KW"/>
</dbReference>
<evidence type="ECO:0000256" key="5">
    <source>
        <dbReference type="SAM" id="Coils"/>
    </source>
</evidence>
<dbReference type="SUPFAM" id="SSF52540">
    <property type="entry name" value="P-loop containing nucleoside triphosphate hydrolases"/>
    <property type="match status" value="2"/>
</dbReference>
<dbReference type="InterPro" id="IPR003593">
    <property type="entry name" value="AAA+_ATPase"/>
</dbReference>
<dbReference type="Pfam" id="PF17871">
    <property type="entry name" value="AAA_lid_9"/>
    <property type="match status" value="1"/>
</dbReference>
<dbReference type="GO" id="GO:0016887">
    <property type="term" value="F:ATP hydrolysis activity"/>
    <property type="evidence" value="ECO:0007669"/>
    <property type="project" value="InterPro"/>
</dbReference>
<dbReference type="Gene3D" id="3.40.50.300">
    <property type="entry name" value="P-loop containing nucleotide triphosphate hydrolases"/>
    <property type="match status" value="3"/>
</dbReference>